<evidence type="ECO:0000256" key="5">
    <source>
        <dbReference type="ARBA" id="ARBA00023136"/>
    </source>
</evidence>
<dbReference type="InterPro" id="IPR057601">
    <property type="entry name" value="Oar-like_b-barrel"/>
</dbReference>
<proteinExistence type="predicted"/>
<dbReference type="Gene3D" id="2.40.170.20">
    <property type="entry name" value="TonB-dependent receptor, beta-barrel domain"/>
    <property type="match status" value="1"/>
</dbReference>
<dbReference type="PANTHER" id="PTHR30069:SF46">
    <property type="entry name" value="OAR PROTEIN"/>
    <property type="match status" value="1"/>
</dbReference>
<dbReference type="GO" id="GO:0009279">
    <property type="term" value="C:cell outer membrane"/>
    <property type="evidence" value="ECO:0007669"/>
    <property type="project" value="UniProtKB-SubCell"/>
</dbReference>
<dbReference type="Pfam" id="PF25183">
    <property type="entry name" value="OMP_b-brl_4"/>
    <property type="match status" value="2"/>
</dbReference>
<dbReference type="Proteomes" id="UP000276260">
    <property type="component" value="Unassembled WGS sequence"/>
</dbReference>
<dbReference type="PANTHER" id="PTHR30069">
    <property type="entry name" value="TONB-DEPENDENT OUTER MEMBRANE RECEPTOR"/>
    <property type="match status" value="1"/>
</dbReference>
<evidence type="ECO:0000256" key="1">
    <source>
        <dbReference type="ARBA" id="ARBA00004571"/>
    </source>
</evidence>
<evidence type="ECO:0000259" key="8">
    <source>
        <dbReference type="Pfam" id="PF25183"/>
    </source>
</evidence>
<dbReference type="GO" id="GO:0044718">
    <property type="term" value="P:siderophore transmembrane transport"/>
    <property type="evidence" value="ECO:0007669"/>
    <property type="project" value="TreeGrafter"/>
</dbReference>
<keyword evidence="5" id="KW-0472">Membrane</keyword>
<gene>
    <name evidence="9" type="ORF">EIK76_08475</name>
</gene>
<reference evidence="9 10" key="1">
    <citation type="submission" date="2018-11" db="EMBL/GenBank/DDBJ databases">
        <title>Draft genome analysis of Rheinheimera mesophila isolated from an industrial waste site.</title>
        <authorList>
            <person name="Yu Q."/>
            <person name="Qi Y."/>
            <person name="Zhang H."/>
            <person name="Lu Y."/>
            <person name="Pu J."/>
        </authorList>
    </citation>
    <scope>NUCLEOTIDE SEQUENCE [LARGE SCALE GENOMIC DNA]</scope>
    <source>
        <strain evidence="9 10">IITR13</strain>
    </source>
</reference>
<dbReference type="EMBL" id="RRCF01000002">
    <property type="protein sequence ID" value="RRJ20927.1"/>
    <property type="molecule type" value="Genomic_DNA"/>
</dbReference>
<dbReference type="RefSeq" id="WP_046521293.1">
    <property type="nucleotide sequence ID" value="NZ_LAVS01000092.1"/>
</dbReference>
<keyword evidence="10" id="KW-1185">Reference proteome</keyword>
<comment type="subcellular location">
    <subcellularLocation>
        <location evidence="1">Cell outer membrane</location>
        <topology evidence="1">Multi-pass membrane protein</topology>
    </subcellularLocation>
</comment>
<name>A0A3P3QIC1_9GAMM</name>
<keyword evidence="3" id="KW-1134">Transmembrane beta strand</keyword>
<dbReference type="InterPro" id="IPR039426">
    <property type="entry name" value="TonB-dep_rcpt-like"/>
</dbReference>
<dbReference type="InterPro" id="IPR036942">
    <property type="entry name" value="Beta-barrel_TonB_sf"/>
</dbReference>
<evidence type="ECO:0000256" key="4">
    <source>
        <dbReference type="ARBA" id="ARBA00022692"/>
    </source>
</evidence>
<feature type="domain" description="TonB-dependent transporter Oar-like beta-barrel" evidence="8">
    <location>
        <begin position="234"/>
        <end position="299"/>
    </location>
</feature>
<protein>
    <submittedName>
        <fullName evidence="9">TonB-dependent receptor</fullName>
    </submittedName>
</protein>
<keyword evidence="9" id="KW-0675">Receptor</keyword>
<dbReference type="Gene3D" id="2.60.40.1120">
    <property type="entry name" value="Carboxypeptidase-like, regulatory domain"/>
    <property type="match status" value="1"/>
</dbReference>
<evidence type="ECO:0000313" key="9">
    <source>
        <dbReference type="EMBL" id="RRJ20927.1"/>
    </source>
</evidence>
<sequence length="1046" mass="114606">MKIKHIALAVALAMGSGAVLADTSSAIRGRITTPEGGAAAGTKIIITHVPSGTTREVITNESGSFIASGLRVGGPYTVVVDSDTYADETLNNIFLQLGQNYQINEALKSESVERIAVTGAVIASNNGGSDSYFGADDIQNAPSFNRDLKDIIRNNPLAVLSSKDGELSVAGTNPRFNSISVDGIAQNDDFGLNANGYPTTRSPISLEAIDQISINTSPFNAKASGFQGAQINAVTKSGTNDFGGSFFYETQNDGMAGTPKDNGREVPLKFDETTYGGTLGGALVEDKLFYFVSYEYYEADTPIEWGPAGSGAANESLVSNADYLAVQRIAQEVYGVNAGDWNLSPVTDDEKLLMKLDWNLNDQHRAAFTYQYTKGNRTSNVSDAETELRLSSHWYNRIEELNNYAFKLYSDWTPDFSTQFSVTYMDNPTTQASFGDFGDVTIETASGRIALGSDFSRHSNELDKSTFIMALDADYLYDDHSISFGYQYKSLDIFNLFLQNTKGSYSFDSIEDFENRQASRLIYQNSTSLDPATAAANFVRKEHAVYVHDEWAFNDEITFDMGVRYEMLASSDVPTANPNVFARTGYNNTENLDGLGIVLPRFGFKWDATLDTTVRGGLGRFSGGQPTVWVSNAYSNTGVNIGFLDIETGDGGALEAALAGVSISEVPQIYKDTVASATAISGTNFTDPNFRLPSDWRLQLAVDHSFEIPGLGEDYIWTTEYLYKREKDTAFWVDASLTEEDKDGTTSDGGRIVYNDADGSTRDLMLTNADEEGRARVISTALSKAYDNGIRFTASYTNQDITDAHTSTSSTASSNYGNNTVINRNEALVGRSTFETEHRFVLNLGYETEVFAGYATNINLFFERRSGKPITYFLDGNDLDGSSGPGRDPYGLLSPGTTNDAFLPYIPTENDPNVVFVSDAARTTFFNTIRELGLDKYAGGYLPKGVSTTPWVNTLDLSVRQEVPGFLPDHRGTVYLTVDNFLNLIDSSQGKVYGSDFGTIELTDFTIDPVTKQYIYGNPTTNTTNYRTFYTQDSVWRLKVGVNYRF</sequence>
<comment type="caution">
    <text evidence="9">The sequence shown here is derived from an EMBL/GenBank/DDBJ whole genome shotgun (WGS) entry which is preliminary data.</text>
</comment>
<evidence type="ECO:0000256" key="7">
    <source>
        <dbReference type="SAM" id="SignalP"/>
    </source>
</evidence>
<feature type="domain" description="TonB-dependent transporter Oar-like beta-barrel" evidence="8">
    <location>
        <begin position="345"/>
        <end position="964"/>
    </location>
</feature>
<dbReference type="GO" id="GO:0015344">
    <property type="term" value="F:siderophore uptake transmembrane transporter activity"/>
    <property type="evidence" value="ECO:0007669"/>
    <property type="project" value="TreeGrafter"/>
</dbReference>
<dbReference type="SUPFAM" id="SSF56935">
    <property type="entry name" value="Porins"/>
    <property type="match status" value="1"/>
</dbReference>
<dbReference type="InterPro" id="IPR013784">
    <property type="entry name" value="Carb-bd-like_fold"/>
</dbReference>
<dbReference type="OrthoDB" id="9768147at2"/>
<feature type="signal peptide" evidence="7">
    <location>
        <begin position="1"/>
        <end position="21"/>
    </location>
</feature>
<keyword evidence="6" id="KW-0998">Cell outer membrane</keyword>
<dbReference type="Pfam" id="PF13620">
    <property type="entry name" value="CarboxypepD_reg"/>
    <property type="match status" value="1"/>
</dbReference>
<keyword evidence="7" id="KW-0732">Signal</keyword>
<evidence type="ECO:0000256" key="2">
    <source>
        <dbReference type="ARBA" id="ARBA00022448"/>
    </source>
</evidence>
<evidence type="ECO:0000256" key="6">
    <source>
        <dbReference type="ARBA" id="ARBA00023237"/>
    </source>
</evidence>
<keyword evidence="2" id="KW-0813">Transport</keyword>
<accession>A0A3P3QIC1</accession>
<keyword evidence="4" id="KW-0812">Transmembrane</keyword>
<dbReference type="GO" id="GO:0030246">
    <property type="term" value="F:carbohydrate binding"/>
    <property type="evidence" value="ECO:0007669"/>
    <property type="project" value="InterPro"/>
</dbReference>
<dbReference type="AlphaFoldDB" id="A0A3P3QIC1"/>
<evidence type="ECO:0000313" key="10">
    <source>
        <dbReference type="Proteomes" id="UP000276260"/>
    </source>
</evidence>
<dbReference type="SUPFAM" id="SSF49452">
    <property type="entry name" value="Starch-binding domain-like"/>
    <property type="match status" value="1"/>
</dbReference>
<organism evidence="9 10">
    <name type="scientific">Rheinheimera mesophila</name>
    <dbReference type="NCBI Taxonomy" id="1547515"/>
    <lineage>
        <taxon>Bacteria</taxon>
        <taxon>Pseudomonadati</taxon>
        <taxon>Pseudomonadota</taxon>
        <taxon>Gammaproteobacteria</taxon>
        <taxon>Chromatiales</taxon>
        <taxon>Chromatiaceae</taxon>
        <taxon>Rheinheimera</taxon>
    </lineage>
</organism>
<feature type="chain" id="PRO_5018750966" evidence="7">
    <location>
        <begin position="22"/>
        <end position="1046"/>
    </location>
</feature>
<evidence type="ECO:0000256" key="3">
    <source>
        <dbReference type="ARBA" id="ARBA00022452"/>
    </source>
</evidence>